<dbReference type="PANTHER" id="PTHR43162">
    <property type="match status" value="1"/>
</dbReference>
<evidence type="ECO:0000313" key="1">
    <source>
        <dbReference type="EMBL" id="GIJ62201.1"/>
    </source>
</evidence>
<evidence type="ECO:0008006" key="3">
    <source>
        <dbReference type="Google" id="ProtNLM"/>
    </source>
</evidence>
<dbReference type="InterPro" id="IPR036291">
    <property type="entry name" value="NAD(P)-bd_dom_sf"/>
</dbReference>
<protein>
    <recommendedName>
        <fullName evidence="3">NmrA-like family protein</fullName>
    </recommendedName>
</protein>
<dbReference type="InterPro" id="IPR051604">
    <property type="entry name" value="Ergot_Alk_Oxidoreductase"/>
</dbReference>
<dbReference type="SUPFAM" id="SSF51735">
    <property type="entry name" value="NAD(P)-binding Rossmann-fold domains"/>
    <property type="match status" value="1"/>
</dbReference>
<dbReference type="Gene3D" id="3.90.25.10">
    <property type="entry name" value="UDP-galactose 4-epimerase, domain 1"/>
    <property type="match status" value="1"/>
</dbReference>
<dbReference type="EMBL" id="BOPG01000076">
    <property type="protein sequence ID" value="GIJ62201.1"/>
    <property type="molecule type" value="Genomic_DNA"/>
</dbReference>
<name>A0A8J4E5E4_9ACTN</name>
<reference evidence="1" key="1">
    <citation type="submission" date="2021-01" db="EMBL/GenBank/DDBJ databases">
        <title>Whole genome shotgun sequence of Virgisporangium aurantiacum NBRC 16421.</title>
        <authorList>
            <person name="Komaki H."/>
            <person name="Tamura T."/>
        </authorList>
    </citation>
    <scope>NUCLEOTIDE SEQUENCE</scope>
    <source>
        <strain evidence="1">NBRC 16421</strain>
    </source>
</reference>
<sequence>MRVPFPTARAATIDPYDIAAVAVQVLLGGHDGQIHELTGPEFLLPADQVSVLAKVLGRNLHCHGMTDAETREEMDRTMPTEYVDAFFNFYGDGVLDESHVHPTVRNITRHEPRTFEQWTRAHGHEFQGPTANVRTPS</sequence>
<comment type="caution">
    <text evidence="1">The sequence shown here is derived from an EMBL/GenBank/DDBJ whole genome shotgun (WGS) entry which is preliminary data.</text>
</comment>
<keyword evidence="2" id="KW-1185">Reference proteome</keyword>
<dbReference type="PANTHER" id="PTHR43162:SF1">
    <property type="entry name" value="PRESTALK A DIFFERENTIATION PROTEIN A"/>
    <property type="match status" value="1"/>
</dbReference>
<gene>
    <name evidence="1" type="ORF">Vau01_097170</name>
</gene>
<accession>A0A8J4E5E4</accession>
<dbReference type="AlphaFoldDB" id="A0A8J4E5E4"/>
<dbReference type="Gene3D" id="3.40.50.720">
    <property type="entry name" value="NAD(P)-binding Rossmann-like Domain"/>
    <property type="match status" value="1"/>
</dbReference>
<proteinExistence type="predicted"/>
<dbReference type="Proteomes" id="UP000612585">
    <property type="component" value="Unassembled WGS sequence"/>
</dbReference>
<evidence type="ECO:0000313" key="2">
    <source>
        <dbReference type="Proteomes" id="UP000612585"/>
    </source>
</evidence>
<organism evidence="1 2">
    <name type="scientific">Virgisporangium aurantiacum</name>
    <dbReference type="NCBI Taxonomy" id="175570"/>
    <lineage>
        <taxon>Bacteria</taxon>
        <taxon>Bacillati</taxon>
        <taxon>Actinomycetota</taxon>
        <taxon>Actinomycetes</taxon>
        <taxon>Micromonosporales</taxon>
        <taxon>Micromonosporaceae</taxon>
        <taxon>Virgisporangium</taxon>
    </lineage>
</organism>